<comment type="caution">
    <text evidence="4">The sequence shown here is derived from an EMBL/GenBank/DDBJ whole genome shotgun (WGS) entry which is preliminary data.</text>
</comment>
<keyword evidence="1" id="KW-0808">Transferase</keyword>
<feature type="domain" description="N-acetyltransferase" evidence="3">
    <location>
        <begin position="1"/>
        <end position="144"/>
    </location>
</feature>
<organism evidence="4 5">
    <name type="scientific">Halioxenophilus aromaticivorans</name>
    <dbReference type="NCBI Taxonomy" id="1306992"/>
    <lineage>
        <taxon>Bacteria</taxon>
        <taxon>Pseudomonadati</taxon>
        <taxon>Pseudomonadota</taxon>
        <taxon>Gammaproteobacteria</taxon>
        <taxon>Alteromonadales</taxon>
        <taxon>Alteromonadaceae</taxon>
        <taxon>Halioxenophilus</taxon>
    </lineage>
</organism>
<evidence type="ECO:0000256" key="1">
    <source>
        <dbReference type="ARBA" id="ARBA00022679"/>
    </source>
</evidence>
<dbReference type="Proteomes" id="UP001409585">
    <property type="component" value="Unassembled WGS sequence"/>
</dbReference>
<dbReference type="Pfam" id="PF13508">
    <property type="entry name" value="Acetyltransf_7"/>
    <property type="match status" value="1"/>
</dbReference>
<protein>
    <recommendedName>
        <fullName evidence="3">N-acetyltransferase domain-containing protein</fullName>
    </recommendedName>
</protein>
<gene>
    <name evidence="4" type="ORF">GCM10025791_05540</name>
</gene>
<proteinExistence type="predicted"/>
<dbReference type="PANTHER" id="PTHR43800">
    <property type="entry name" value="PEPTIDYL-LYSINE N-ACETYLTRANSFERASE YJAB"/>
    <property type="match status" value="1"/>
</dbReference>
<evidence type="ECO:0000256" key="2">
    <source>
        <dbReference type="ARBA" id="ARBA00023315"/>
    </source>
</evidence>
<dbReference type="SUPFAM" id="SSF55729">
    <property type="entry name" value="Acyl-CoA N-acyltransferases (Nat)"/>
    <property type="match status" value="1"/>
</dbReference>
<reference evidence="5" key="1">
    <citation type="journal article" date="2019" name="Int. J. Syst. Evol. Microbiol.">
        <title>The Global Catalogue of Microorganisms (GCM) 10K type strain sequencing project: providing services to taxonomists for standard genome sequencing and annotation.</title>
        <authorList>
            <consortium name="The Broad Institute Genomics Platform"/>
            <consortium name="The Broad Institute Genome Sequencing Center for Infectious Disease"/>
            <person name="Wu L."/>
            <person name="Ma J."/>
        </authorList>
    </citation>
    <scope>NUCLEOTIDE SEQUENCE [LARGE SCALE GENOMIC DNA]</scope>
    <source>
        <strain evidence="5">JCM 19134</strain>
    </source>
</reference>
<name>A0AAV3TXE7_9ALTE</name>
<sequence>MNIRPIENEDLPEIFEIYAQSKLDELRFENRDFELIHLENDTKRWPKIKESEIYVCEDDEILGFGAIFRSEIRALFVSPTSRGRGVGKSLLELLLSKTGGNASLWVTSSNKPAMTLYSQYGFKIVREFFASYNGQDVLVSEMVRRG</sequence>
<evidence type="ECO:0000313" key="4">
    <source>
        <dbReference type="EMBL" id="GAA4932050.1"/>
    </source>
</evidence>
<dbReference type="AlphaFoldDB" id="A0AAV3TXE7"/>
<dbReference type="PROSITE" id="PS51186">
    <property type="entry name" value="GNAT"/>
    <property type="match status" value="1"/>
</dbReference>
<dbReference type="Gene3D" id="3.40.630.30">
    <property type="match status" value="1"/>
</dbReference>
<dbReference type="RefSeq" id="WP_345416695.1">
    <property type="nucleotide sequence ID" value="NZ_AP031496.1"/>
</dbReference>
<keyword evidence="5" id="KW-1185">Reference proteome</keyword>
<evidence type="ECO:0000313" key="5">
    <source>
        <dbReference type="Proteomes" id="UP001409585"/>
    </source>
</evidence>
<evidence type="ECO:0000259" key="3">
    <source>
        <dbReference type="PROSITE" id="PS51186"/>
    </source>
</evidence>
<dbReference type="PANTHER" id="PTHR43800:SF1">
    <property type="entry name" value="PEPTIDYL-LYSINE N-ACETYLTRANSFERASE YJAB"/>
    <property type="match status" value="1"/>
</dbReference>
<keyword evidence="2" id="KW-0012">Acyltransferase</keyword>
<dbReference type="InterPro" id="IPR016181">
    <property type="entry name" value="Acyl_CoA_acyltransferase"/>
</dbReference>
<dbReference type="EMBL" id="BAABLX010000004">
    <property type="protein sequence ID" value="GAA4932050.1"/>
    <property type="molecule type" value="Genomic_DNA"/>
</dbReference>
<accession>A0AAV3TXE7</accession>
<dbReference type="GO" id="GO:0016747">
    <property type="term" value="F:acyltransferase activity, transferring groups other than amino-acyl groups"/>
    <property type="evidence" value="ECO:0007669"/>
    <property type="project" value="InterPro"/>
</dbReference>
<dbReference type="InterPro" id="IPR000182">
    <property type="entry name" value="GNAT_dom"/>
</dbReference>
<dbReference type="CDD" id="cd04301">
    <property type="entry name" value="NAT_SF"/>
    <property type="match status" value="1"/>
</dbReference>